<feature type="region of interest" description="Disordered" evidence="1">
    <location>
        <begin position="454"/>
        <end position="576"/>
    </location>
</feature>
<sequence>MGMNGTARVNGDNSIDTLPPSGGPRPERRAHVEHVERAERRRSRRGSPRAAIRPVHSRTPCYEAPHRLPAVPTRTWFRVCCLLWRRGEVADPCARRMARHLAYHADESGKITDMPRVMRAYAAYHGLSTRTGWKDLGRVMDVGWVRRVHGAAPGRPALYQLCLDIAGLPCNLPKNLVRAVTDVVDAPPGRVPGPRTRAPGAEPGLGRLHAALAQCVVVQYGGALSPEKIVRTGSGRVHTSPFFREGPTPPPQRPVRRGGRDPLQPSPWWDKNGYNDIQQAREVLARCLPRWRAQRTGLVPSGTEVPDATALASLEHLVRLLLRYVPSGEAVDLLTEQVASARNVTGVVRYRIGSWLRSFRRRANLPVDEDGVGYRRMQEELAARRARSTPEGRQAAKDIARRVRDRKAAGDDVGRHLLAERKAAETLRRAQEAEQRRREHVELLRAQEMQAGQRALEETLREAAAREESRRRAVERARHERHERRERVPYGEPGTAAPARDEGLSHPGPSHDRSSCDESSPGRPPRDRGRSSLEDLRERLRRRLEGGPAVPPQRERPIEAPAAEPGEATGAGARTL</sequence>
<dbReference type="AlphaFoldDB" id="A0A8J3S983"/>
<feature type="compositionally biased region" description="Basic and acidic residues" evidence="1">
    <location>
        <begin position="499"/>
        <end position="516"/>
    </location>
</feature>
<reference evidence="2" key="1">
    <citation type="submission" date="2021-01" db="EMBL/GenBank/DDBJ databases">
        <title>Whole genome shotgun sequence of Planobispora rosea NBRC 15558.</title>
        <authorList>
            <person name="Komaki H."/>
            <person name="Tamura T."/>
        </authorList>
    </citation>
    <scope>NUCLEOTIDE SEQUENCE</scope>
    <source>
        <strain evidence="2">NBRC 15558</strain>
    </source>
</reference>
<gene>
    <name evidence="2" type="ORF">Pro02_74330</name>
</gene>
<evidence type="ECO:0000313" key="2">
    <source>
        <dbReference type="EMBL" id="GIH89025.1"/>
    </source>
</evidence>
<comment type="caution">
    <text evidence="2">The sequence shown here is derived from an EMBL/GenBank/DDBJ whole genome shotgun (WGS) entry which is preliminary data.</text>
</comment>
<dbReference type="EMBL" id="BOOI01000099">
    <property type="protein sequence ID" value="GIH89025.1"/>
    <property type="molecule type" value="Genomic_DNA"/>
</dbReference>
<accession>A0A8J3S983</accession>
<keyword evidence="3" id="KW-1185">Reference proteome</keyword>
<evidence type="ECO:0000313" key="3">
    <source>
        <dbReference type="Proteomes" id="UP000655044"/>
    </source>
</evidence>
<name>A0A8J3S983_PLARO</name>
<proteinExistence type="predicted"/>
<evidence type="ECO:0000256" key="1">
    <source>
        <dbReference type="SAM" id="MobiDB-lite"/>
    </source>
</evidence>
<feature type="compositionally biased region" description="Basic and acidic residues" evidence="1">
    <location>
        <begin position="25"/>
        <end position="39"/>
    </location>
</feature>
<feature type="compositionally biased region" description="Basic and acidic residues" evidence="1">
    <location>
        <begin position="524"/>
        <end position="538"/>
    </location>
</feature>
<feature type="compositionally biased region" description="Basic and acidic residues" evidence="1">
    <location>
        <begin position="455"/>
        <end position="489"/>
    </location>
</feature>
<feature type="region of interest" description="Disordered" evidence="1">
    <location>
        <begin position="1"/>
        <end position="53"/>
    </location>
</feature>
<protein>
    <submittedName>
        <fullName evidence="2">Uncharacterized protein</fullName>
    </submittedName>
</protein>
<feature type="compositionally biased region" description="Low complexity" evidence="1">
    <location>
        <begin position="559"/>
        <end position="576"/>
    </location>
</feature>
<dbReference type="Proteomes" id="UP000655044">
    <property type="component" value="Unassembled WGS sequence"/>
</dbReference>
<feature type="region of interest" description="Disordered" evidence="1">
    <location>
        <begin position="237"/>
        <end position="271"/>
    </location>
</feature>
<organism evidence="2 3">
    <name type="scientific">Planobispora rosea</name>
    <dbReference type="NCBI Taxonomy" id="35762"/>
    <lineage>
        <taxon>Bacteria</taxon>
        <taxon>Bacillati</taxon>
        <taxon>Actinomycetota</taxon>
        <taxon>Actinomycetes</taxon>
        <taxon>Streptosporangiales</taxon>
        <taxon>Streptosporangiaceae</taxon>
        <taxon>Planobispora</taxon>
    </lineage>
</organism>